<evidence type="ECO:0000256" key="8">
    <source>
        <dbReference type="ARBA" id="ARBA00022857"/>
    </source>
</evidence>
<evidence type="ECO:0000256" key="19">
    <source>
        <dbReference type="PIRNR" id="PIRNR017184"/>
    </source>
</evidence>
<dbReference type="Gene3D" id="3.40.50.10260">
    <property type="entry name" value="YjeF N-terminal domain"/>
    <property type="match status" value="1"/>
</dbReference>
<feature type="binding site" evidence="17">
    <location>
        <position position="435"/>
    </location>
    <ligand>
        <name>AMP</name>
        <dbReference type="ChEBI" id="CHEBI:456215"/>
    </ligand>
</feature>
<comment type="catalytic activity">
    <reaction evidence="15 17 19">
        <text>(6S)-NADHX + ADP = AMP + phosphate + NADH + H(+)</text>
        <dbReference type="Rhea" id="RHEA:32223"/>
        <dbReference type="ChEBI" id="CHEBI:15378"/>
        <dbReference type="ChEBI" id="CHEBI:43474"/>
        <dbReference type="ChEBI" id="CHEBI:57945"/>
        <dbReference type="ChEBI" id="CHEBI:64074"/>
        <dbReference type="ChEBI" id="CHEBI:456215"/>
        <dbReference type="ChEBI" id="CHEBI:456216"/>
        <dbReference type="EC" id="4.2.1.136"/>
    </reaction>
</comment>
<dbReference type="RefSeq" id="WP_240590896.1">
    <property type="nucleotide sequence ID" value="NZ_JAKUDL010000003.1"/>
</dbReference>
<feature type="binding site" evidence="18">
    <location>
        <position position="128"/>
    </location>
    <ligand>
        <name>K(+)</name>
        <dbReference type="ChEBI" id="CHEBI:29103"/>
    </ligand>
</feature>
<evidence type="ECO:0000256" key="17">
    <source>
        <dbReference type="HAMAP-Rule" id="MF_01965"/>
    </source>
</evidence>
<evidence type="ECO:0000256" key="4">
    <source>
        <dbReference type="ARBA" id="ARBA00009524"/>
    </source>
</evidence>
<evidence type="ECO:0000256" key="16">
    <source>
        <dbReference type="ARBA" id="ARBA00049209"/>
    </source>
</evidence>
<evidence type="ECO:0000313" key="23">
    <source>
        <dbReference type="Proteomes" id="UP001297581"/>
    </source>
</evidence>
<evidence type="ECO:0000256" key="18">
    <source>
        <dbReference type="HAMAP-Rule" id="MF_01966"/>
    </source>
</evidence>
<dbReference type="HAMAP" id="MF_01965">
    <property type="entry name" value="NADHX_dehydratase"/>
    <property type="match status" value="1"/>
</dbReference>
<dbReference type="GO" id="GO:0110051">
    <property type="term" value="P:metabolite repair"/>
    <property type="evidence" value="ECO:0007669"/>
    <property type="project" value="TreeGrafter"/>
</dbReference>
<dbReference type="AlphaFoldDB" id="A0AAJ1BGY2"/>
<dbReference type="GO" id="GO:0005524">
    <property type="term" value="F:ATP binding"/>
    <property type="evidence" value="ECO:0007669"/>
    <property type="project" value="UniProtKB-UniRule"/>
</dbReference>
<dbReference type="Pfam" id="PF03853">
    <property type="entry name" value="YjeF_N"/>
    <property type="match status" value="1"/>
</dbReference>
<dbReference type="GO" id="GO:0052855">
    <property type="term" value="F:ADP-dependent NAD(P)H-hydrate dehydratase activity"/>
    <property type="evidence" value="ECO:0007669"/>
    <property type="project" value="UniProtKB-UniRule"/>
</dbReference>
<evidence type="ECO:0000256" key="2">
    <source>
        <dbReference type="ARBA" id="ARBA00000909"/>
    </source>
</evidence>
<comment type="caution">
    <text evidence="18">Lacks conserved residue(s) required for the propagation of feature annotation.</text>
</comment>
<keyword evidence="11 18" id="KW-0413">Isomerase</keyword>
<comment type="similarity">
    <text evidence="18">Belongs to the NnrE/AIBP family.</text>
</comment>
<reference evidence="22 23" key="1">
    <citation type="submission" date="2022-02" db="EMBL/GenBank/DDBJ databases">
        <title>The genome sequence of Shewanella sp. 3B26.</title>
        <authorList>
            <person name="Du J."/>
        </authorList>
    </citation>
    <scope>NUCLEOTIDE SEQUENCE [LARGE SCALE GENOMIC DNA]</scope>
    <source>
        <strain evidence="22 23">3B26</strain>
    </source>
</reference>
<dbReference type="PANTHER" id="PTHR12592:SF0">
    <property type="entry name" value="ATP-DEPENDENT (S)-NAD(P)H-HYDRATE DEHYDRATASE"/>
    <property type="match status" value="1"/>
</dbReference>
<evidence type="ECO:0000259" key="21">
    <source>
        <dbReference type="PROSITE" id="PS51385"/>
    </source>
</evidence>
<comment type="caution">
    <text evidence="22">The sequence shown here is derived from an EMBL/GenBank/DDBJ whole genome shotgun (WGS) entry which is preliminary data.</text>
</comment>
<comment type="similarity">
    <text evidence="17">Belongs to the NnrD/CARKD family.</text>
</comment>
<feature type="binding site" evidence="18">
    <location>
        <position position="161"/>
    </location>
    <ligand>
        <name>(6S)-NADPHX</name>
        <dbReference type="ChEBI" id="CHEBI:64076"/>
    </ligand>
</feature>
<evidence type="ECO:0000256" key="10">
    <source>
        <dbReference type="ARBA" id="ARBA00023027"/>
    </source>
</evidence>
<keyword evidence="7 17" id="KW-0067">ATP-binding</keyword>
<evidence type="ECO:0000256" key="9">
    <source>
        <dbReference type="ARBA" id="ARBA00022958"/>
    </source>
</evidence>
<dbReference type="InterPro" id="IPR036652">
    <property type="entry name" value="YjeF_N_dom_sf"/>
</dbReference>
<keyword evidence="9 18" id="KW-0630">Potassium</keyword>
<feature type="binding site" evidence="18">
    <location>
        <begin position="132"/>
        <end position="138"/>
    </location>
    <ligand>
        <name>(6S)-NADPHX</name>
        <dbReference type="ChEBI" id="CHEBI:64076"/>
    </ligand>
</feature>
<dbReference type="PANTHER" id="PTHR12592">
    <property type="entry name" value="ATP-DEPENDENT (S)-NAD(P)H-HYDRATE DEHYDRATASE FAMILY MEMBER"/>
    <property type="match status" value="1"/>
</dbReference>
<dbReference type="NCBIfam" id="TIGR00197">
    <property type="entry name" value="yjeF_nterm"/>
    <property type="match status" value="1"/>
</dbReference>
<accession>A0AAJ1BGY2</accession>
<feature type="domain" description="YjeF C-terminal" evidence="20">
    <location>
        <begin position="227"/>
        <end position="494"/>
    </location>
</feature>
<organism evidence="22 23">
    <name type="scientific">Shewanella zhuhaiensis</name>
    <dbReference type="NCBI Taxonomy" id="2919576"/>
    <lineage>
        <taxon>Bacteria</taxon>
        <taxon>Pseudomonadati</taxon>
        <taxon>Pseudomonadota</taxon>
        <taxon>Gammaproteobacteria</taxon>
        <taxon>Alteromonadales</taxon>
        <taxon>Shewanellaceae</taxon>
        <taxon>Shewanella</taxon>
    </lineage>
</organism>
<dbReference type="SUPFAM" id="SSF53613">
    <property type="entry name" value="Ribokinase-like"/>
    <property type="match status" value="1"/>
</dbReference>
<evidence type="ECO:0000256" key="3">
    <source>
        <dbReference type="ARBA" id="ARBA00006001"/>
    </source>
</evidence>
<feature type="binding site" evidence="18">
    <location>
        <position position="164"/>
    </location>
    <ligand>
        <name>K(+)</name>
        <dbReference type="ChEBI" id="CHEBI:29103"/>
    </ligand>
</feature>
<keyword evidence="12 17" id="KW-0456">Lyase</keyword>
<dbReference type="PROSITE" id="PS51383">
    <property type="entry name" value="YJEF_C_3"/>
    <property type="match status" value="1"/>
</dbReference>
<dbReference type="InterPro" id="IPR004443">
    <property type="entry name" value="YjeF_N_dom"/>
</dbReference>
<evidence type="ECO:0000256" key="1">
    <source>
        <dbReference type="ARBA" id="ARBA00000013"/>
    </source>
</evidence>
<dbReference type="GO" id="GO:0046872">
    <property type="term" value="F:metal ion binding"/>
    <property type="evidence" value="ECO:0007669"/>
    <property type="project" value="UniProtKB-UniRule"/>
</dbReference>
<dbReference type="InterPro" id="IPR030677">
    <property type="entry name" value="Nnr"/>
</dbReference>
<dbReference type="GO" id="GO:0052856">
    <property type="term" value="F:NAD(P)HX epimerase activity"/>
    <property type="evidence" value="ECO:0007669"/>
    <property type="project" value="UniProtKB-UniRule"/>
</dbReference>
<comment type="subunit">
    <text evidence="17">Homotetramer.</text>
</comment>
<dbReference type="PIRSF" id="PIRSF017184">
    <property type="entry name" value="Nnr"/>
    <property type="match status" value="1"/>
</dbReference>
<evidence type="ECO:0000256" key="14">
    <source>
        <dbReference type="ARBA" id="ARBA00025153"/>
    </source>
</evidence>
<feature type="domain" description="YjeF N-terminal" evidence="21">
    <location>
        <begin position="18"/>
        <end position="218"/>
    </location>
</feature>
<feature type="binding site" evidence="18">
    <location>
        <begin position="66"/>
        <end position="70"/>
    </location>
    <ligand>
        <name>(6S)-NADPHX</name>
        <dbReference type="ChEBI" id="CHEBI:64076"/>
    </ligand>
</feature>
<dbReference type="InterPro" id="IPR000631">
    <property type="entry name" value="CARKD"/>
</dbReference>
<comment type="catalytic activity">
    <reaction evidence="2 18 19">
        <text>(6R)-NADPHX = (6S)-NADPHX</text>
        <dbReference type="Rhea" id="RHEA:32227"/>
        <dbReference type="ChEBI" id="CHEBI:64076"/>
        <dbReference type="ChEBI" id="CHEBI:64077"/>
        <dbReference type="EC" id="5.1.99.6"/>
    </reaction>
</comment>
<evidence type="ECO:0000256" key="15">
    <source>
        <dbReference type="ARBA" id="ARBA00048238"/>
    </source>
</evidence>
<gene>
    <name evidence="18" type="primary">nnrE</name>
    <name evidence="17" type="synonym">nnrD</name>
    <name evidence="22" type="ORF">MJ923_09590</name>
</gene>
<evidence type="ECO:0000256" key="11">
    <source>
        <dbReference type="ARBA" id="ARBA00023235"/>
    </source>
</evidence>
<dbReference type="Gene3D" id="3.40.1190.20">
    <property type="match status" value="1"/>
</dbReference>
<evidence type="ECO:0000256" key="13">
    <source>
        <dbReference type="ARBA" id="ARBA00023268"/>
    </source>
</evidence>
<keyword evidence="10 17" id="KW-0520">NAD</keyword>
<keyword evidence="5 18" id="KW-0479">Metal-binding</keyword>
<feature type="binding site" evidence="17">
    <location>
        <position position="370"/>
    </location>
    <ligand>
        <name>(6S)-NADPHX</name>
        <dbReference type="ChEBI" id="CHEBI:64076"/>
    </ligand>
</feature>
<evidence type="ECO:0000313" key="22">
    <source>
        <dbReference type="EMBL" id="MCH4294551.1"/>
    </source>
</evidence>
<evidence type="ECO:0000259" key="20">
    <source>
        <dbReference type="PROSITE" id="PS51383"/>
    </source>
</evidence>
<sequence>MSALPISLPQSLYSAAQVKAAEQEAVKRGLCSLYELVEQAGSAAMATLESLESAHCQTVVLVGKGNNGADALVLSRLLLAKGNRPRVLLFGEGKTAEHAEALQAFVAAGGTTEAFSEAALEGAEVIVDGLLGTGVAGELSEPLNQCIEAINAQNAWVLSLDVPSGVNADTGNVNPMAIEADVTLCFGGLKQGLFTSRARHFAGKVLYASVGLGEILAETEPACQRVDASFLTDLLGRRARDSHKGKSGKVTIMGGNYGMAGAVRLAGEACLRSGAGLVTVISRPEHQLTVNANRPELMFWGCELVDMEVYLRLGWADVLVLGPGLGKDDWGYNLYKAVGLSDKPCVLDADALNLLAKEPCRQINRVLTPHPGEASRLLGLSTAEVEADRFNAIRRLQETFGGVVLLKGAGTLIFDGTNLVVAPVGNPGLASGGCGDVLSGIIAALMAQGLDTMTATVAGVVIHGEAADLAAEAGERGMLASDLMPFIRQLVNSDLI</sequence>
<dbReference type="EC" id="5.1.99.6" evidence="19"/>
<comment type="similarity">
    <text evidence="4 19">In the C-terminal section; belongs to the NnrD/CARKD family.</text>
</comment>
<protein>
    <recommendedName>
        <fullName evidence="19">Bifunctional NAD(P)H-hydrate repair enzyme</fullName>
    </recommendedName>
    <alternativeName>
        <fullName evidence="19">Nicotinamide nucleotide repair protein</fullName>
    </alternativeName>
    <domain>
        <recommendedName>
            <fullName evidence="19">ADP-dependent (S)-NAD(P)H-hydrate dehydratase</fullName>
            <ecNumber evidence="19">4.2.1.136</ecNumber>
        </recommendedName>
        <alternativeName>
            <fullName evidence="19">ADP-dependent NAD(P)HX dehydratase</fullName>
        </alternativeName>
    </domain>
    <domain>
        <recommendedName>
            <fullName evidence="19">NAD(P)H-hydrate epimerase</fullName>
            <ecNumber evidence="19">5.1.99.6</ecNumber>
        </recommendedName>
    </domain>
</protein>
<evidence type="ECO:0000256" key="7">
    <source>
        <dbReference type="ARBA" id="ARBA00022840"/>
    </source>
</evidence>
<dbReference type="GO" id="GO:0046496">
    <property type="term" value="P:nicotinamide nucleotide metabolic process"/>
    <property type="evidence" value="ECO:0007669"/>
    <property type="project" value="UniProtKB-UniRule"/>
</dbReference>
<evidence type="ECO:0000256" key="5">
    <source>
        <dbReference type="ARBA" id="ARBA00022723"/>
    </source>
</evidence>
<dbReference type="SUPFAM" id="SSF64153">
    <property type="entry name" value="YjeF N-terminal domain-like"/>
    <property type="match status" value="1"/>
</dbReference>
<proteinExistence type="inferred from homology"/>
<comment type="function">
    <text evidence="17">Catalyzes the dehydration of the S-form of NAD(P)HX at the expense of ADP, which is converted to AMP. Together with NAD(P)HX epimerase, which catalyzes the epimerization of the S- and R-forms, the enzyme allows the repair of both epimers of NAD(P)HX, a damaged form of NAD(P)H that is a result of enzymatic or heat-dependent hydration.</text>
</comment>
<dbReference type="PROSITE" id="PS51385">
    <property type="entry name" value="YJEF_N"/>
    <property type="match status" value="1"/>
</dbReference>
<dbReference type="PROSITE" id="PS01050">
    <property type="entry name" value="YJEF_C_2"/>
    <property type="match status" value="1"/>
</dbReference>
<comment type="catalytic activity">
    <reaction evidence="1 18 19">
        <text>(6R)-NADHX = (6S)-NADHX</text>
        <dbReference type="Rhea" id="RHEA:32215"/>
        <dbReference type="ChEBI" id="CHEBI:64074"/>
        <dbReference type="ChEBI" id="CHEBI:64075"/>
        <dbReference type="EC" id="5.1.99.6"/>
    </reaction>
</comment>
<dbReference type="FunFam" id="3.40.1190.20:FF:000017">
    <property type="entry name" value="Multifunctional fusion protein"/>
    <property type="match status" value="1"/>
</dbReference>
<evidence type="ECO:0000256" key="6">
    <source>
        <dbReference type="ARBA" id="ARBA00022741"/>
    </source>
</evidence>
<feature type="binding site" evidence="17">
    <location>
        <begin position="407"/>
        <end position="411"/>
    </location>
    <ligand>
        <name>AMP</name>
        <dbReference type="ChEBI" id="CHEBI:456215"/>
    </ligand>
</feature>
<evidence type="ECO:0000256" key="12">
    <source>
        <dbReference type="ARBA" id="ARBA00023239"/>
    </source>
</evidence>
<feature type="binding site" evidence="17">
    <location>
        <position position="262"/>
    </location>
    <ligand>
        <name>(6S)-NADPHX</name>
        <dbReference type="ChEBI" id="CHEBI:64076"/>
    </ligand>
</feature>
<keyword evidence="23" id="KW-1185">Reference proteome</keyword>
<feature type="binding site" evidence="17">
    <location>
        <position position="436"/>
    </location>
    <ligand>
        <name>(6S)-NADPHX</name>
        <dbReference type="ChEBI" id="CHEBI:64076"/>
    </ligand>
</feature>
<comment type="catalytic activity">
    <reaction evidence="16 17 19">
        <text>(6S)-NADPHX + ADP = AMP + phosphate + NADPH + H(+)</text>
        <dbReference type="Rhea" id="RHEA:32235"/>
        <dbReference type="ChEBI" id="CHEBI:15378"/>
        <dbReference type="ChEBI" id="CHEBI:43474"/>
        <dbReference type="ChEBI" id="CHEBI:57783"/>
        <dbReference type="ChEBI" id="CHEBI:64076"/>
        <dbReference type="ChEBI" id="CHEBI:456215"/>
        <dbReference type="ChEBI" id="CHEBI:456216"/>
        <dbReference type="EC" id="4.2.1.136"/>
    </reaction>
</comment>
<keyword evidence="6 17" id="KW-0547">Nucleotide-binding</keyword>
<keyword evidence="8 17" id="KW-0521">NADP</keyword>
<feature type="binding site" evidence="18">
    <location>
        <position position="67"/>
    </location>
    <ligand>
        <name>K(+)</name>
        <dbReference type="ChEBI" id="CHEBI:29103"/>
    </ligand>
</feature>
<comment type="function">
    <text evidence="18">Catalyzes the epimerization of the S- and R-forms of NAD(P)HX, a damaged form of NAD(P)H that is a result of enzymatic or heat-dependent hydration. This is a prerequisite for the S-specific NAD(P)H-hydrate dehydratase to allow the repair of both epimers of NAD(P)HX.</text>
</comment>
<comment type="cofactor">
    <cofactor evidence="18 19">
        <name>K(+)</name>
        <dbReference type="ChEBI" id="CHEBI:29103"/>
    </cofactor>
    <text evidence="18 19">Binds 1 potassium ion per subunit.</text>
</comment>
<feature type="binding site" evidence="17">
    <location>
        <position position="324"/>
    </location>
    <ligand>
        <name>(6S)-NADPHX</name>
        <dbReference type="ChEBI" id="CHEBI:64076"/>
    </ligand>
</feature>
<dbReference type="EMBL" id="JAKUDL010000003">
    <property type="protein sequence ID" value="MCH4294551.1"/>
    <property type="molecule type" value="Genomic_DNA"/>
</dbReference>
<dbReference type="Pfam" id="PF01256">
    <property type="entry name" value="Carb_kinase"/>
    <property type="match status" value="1"/>
</dbReference>
<comment type="similarity">
    <text evidence="3 19">In the N-terminal section; belongs to the NnrE/AIBP family.</text>
</comment>
<dbReference type="EC" id="4.2.1.136" evidence="19"/>
<dbReference type="NCBIfam" id="TIGR00196">
    <property type="entry name" value="yjeF_cterm"/>
    <property type="match status" value="1"/>
</dbReference>
<dbReference type="HAMAP" id="MF_01966">
    <property type="entry name" value="NADHX_epimerase"/>
    <property type="match status" value="1"/>
</dbReference>
<dbReference type="Proteomes" id="UP001297581">
    <property type="component" value="Unassembled WGS sequence"/>
</dbReference>
<keyword evidence="13" id="KW-0511">Multifunctional enzyme</keyword>
<comment type="cofactor">
    <cofactor evidence="17">
        <name>Mg(2+)</name>
        <dbReference type="ChEBI" id="CHEBI:18420"/>
    </cofactor>
</comment>
<dbReference type="InterPro" id="IPR029056">
    <property type="entry name" value="Ribokinase-like"/>
</dbReference>
<comment type="function">
    <text evidence="14 19">Bifunctional enzyme that catalyzes the epimerization of the S- and R-forms of NAD(P)HX and the dehydration of the S-form of NAD(P)HX at the expense of ADP, which is converted to AMP. This allows the repair of both epimers of NAD(P)HX, a damaged form of NAD(P)H that is a result of enzymatic or heat-dependent hydration.</text>
</comment>
<dbReference type="CDD" id="cd01171">
    <property type="entry name" value="YXKO-related"/>
    <property type="match status" value="1"/>
</dbReference>
<name>A0AAJ1BGY2_9GAMM</name>
<dbReference type="InterPro" id="IPR017953">
    <property type="entry name" value="Carbohydrate_kinase_pred_CS"/>
</dbReference>